<dbReference type="Proteomes" id="UP000460272">
    <property type="component" value="Unassembled WGS sequence"/>
</dbReference>
<reference evidence="2 3" key="1">
    <citation type="submission" date="2018-11" db="EMBL/GenBank/DDBJ databases">
        <title>Trebonia kvetii gen.nov., sp.nov., a novel acidophilic actinobacterium, and proposal of the new actinobacterial family Treboniaceae fam. nov.</title>
        <authorList>
            <person name="Rapoport D."/>
            <person name="Sagova-Mareckova M."/>
            <person name="Sedlacek I."/>
            <person name="Provaznik J."/>
            <person name="Kralova S."/>
            <person name="Pavlinic D."/>
            <person name="Benes V."/>
            <person name="Kopecky J."/>
        </authorList>
    </citation>
    <scope>NUCLEOTIDE SEQUENCE [LARGE SCALE GENOMIC DNA]</scope>
    <source>
        <strain evidence="2 3">15Tr583</strain>
    </source>
</reference>
<evidence type="ECO:0000313" key="3">
    <source>
        <dbReference type="Proteomes" id="UP000460272"/>
    </source>
</evidence>
<evidence type="ECO:0000313" key="2">
    <source>
        <dbReference type="EMBL" id="TVZ00147.1"/>
    </source>
</evidence>
<dbReference type="RefSeq" id="WP_145861770.1">
    <property type="nucleotide sequence ID" value="NZ_RPFW01000010.1"/>
</dbReference>
<organism evidence="2 3">
    <name type="scientific">Trebonia kvetii</name>
    <dbReference type="NCBI Taxonomy" id="2480626"/>
    <lineage>
        <taxon>Bacteria</taxon>
        <taxon>Bacillati</taxon>
        <taxon>Actinomycetota</taxon>
        <taxon>Actinomycetes</taxon>
        <taxon>Streptosporangiales</taxon>
        <taxon>Treboniaceae</taxon>
        <taxon>Trebonia</taxon>
    </lineage>
</organism>
<evidence type="ECO:0000256" key="1">
    <source>
        <dbReference type="SAM" id="Phobius"/>
    </source>
</evidence>
<accession>A0A6P2BNE3</accession>
<proteinExistence type="predicted"/>
<keyword evidence="1" id="KW-1133">Transmembrane helix</keyword>
<dbReference type="EMBL" id="RPFW01000010">
    <property type="protein sequence ID" value="TVZ00147.1"/>
    <property type="molecule type" value="Genomic_DNA"/>
</dbReference>
<keyword evidence="3" id="KW-1185">Reference proteome</keyword>
<dbReference type="AlphaFoldDB" id="A0A6P2BNE3"/>
<name>A0A6P2BNE3_9ACTN</name>
<keyword evidence="1" id="KW-0812">Transmembrane</keyword>
<feature type="transmembrane region" description="Helical" evidence="1">
    <location>
        <begin position="65"/>
        <end position="87"/>
    </location>
</feature>
<keyword evidence="1" id="KW-0472">Membrane</keyword>
<gene>
    <name evidence="2" type="ORF">EAS64_39530</name>
</gene>
<dbReference type="OrthoDB" id="3474212at2"/>
<sequence length="254" mass="26336">MSFASEPGRDDGNLPPVNIVIPDDARELDRDVLAYHREQRARRRRQRALRLFRPFRVRDAGGQAAIIPLIAACLAISLIGGVLLSVVTMSPALAPTVSASRPATPSAVPSASVKTLPAGDIQLDGRTAPVNSLASSVVALIPAGCRCDARLSRLSRQAAAAKVRVYFAGTGPVIRELTGYTKNDGDGVAIGAADSGNVLGAAYHPGSQLTVLLVYRDASARVYRGLSGNFQLTSAMGKLAQAGTGPGPASSAAR</sequence>
<protein>
    <submittedName>
        <fullName evidence="2">Uncharacterized protein</fullName>
    </submittedName>
</protein>
<comment type="caution">
    <text evidence="2">The sequence shown here is derived from an EMBL/GenBank/DDBJ whole genome shotgun (WGS) entry which is preliminary data.</text>
</comment>